<comment type="caution">
    <text evidence="2">The sequence shown here is derived from an EMBL/GenBank/DDBJ whole genome shotgun (WGS) entry which is preliminary data.</text>
</comment>
<dbReference type="InterPro" id="IPR011990">
    <property type="entry name" value="TPR-like_helical_dom_sf"/>
</dbReference>
<dbReference type="GO" id="GO:0005829">
    <property type="term" value="C:cytosol"/>
    <property type="evidence" value="ECO:0007669"/>
    <property type="project" value="TreeGrafter"/>
</dbReference>
<dbReference type="Proteomes" id="UP000321947">
    <property type="component" value="Unassembled WGS sequence"/>
</dbReference>
<dbReference type="InterPro" id="IPR019734">
    <property type="entry name" value="TPR_rpt"/>
</dbReference>
<dbReference type="GO" id="GO:0030544">
    <property type="term" value="F:Hsp70 protein binding"/>
    <property type="evidence" value="ECO:0007669"/>
    <property type="project" value="TreeGrafter"/>
</dbReference>
<dbReference type="OrthoDB" id="420195at2759"/>
<dbReference type="PANTHER" id="PTHR46035">
    <property type="entry name" value="TETRATRICOPEPTIDE REPEAT PROTEIN 4"/>
    <property type="match status" value="1"/>
</dbReference>
<sequence>MALWMEDGSNPLTENEKADLDAIAALKESSALEFKEKGNEFVRLGKKHYTDAIDCYTKAINQKVLSNSENSVLYANRAHVNLLLGNNRRALNDAEEAINLCPTNIKAIYRAAKASLSLNLLDEAKSYCASGIRCDPNNVEIKKIERQIDSLILEQEQREALVTKAIAEAEKLVSAIVHREGCPPLPWDAENKYTREAVELYYETGSGICLSKERILRNFLEGTAASNAQSIALDEKDAVEDSNHTTSASKCIAMQENSSQSSLFVLNTESMRLPNHKYIRKKGK</sequence>
<dbReference type="Proteomes" id="UP000321393">
    <property type="component" value="Unassembled WGS sequence"/>
</dbReference>
<name>A0A5D3D688_CUCMM</name>
<evidence type="ECO:0000313" key="4">
    <source>
        <dbReference type="Proteomes" id="UP000321947"/>
    </source>
</evidence>
<evidence type="ECO:0000313" key="1">
    <source>
        <dbReference type="EMBL" id="KAA0037936.1"/>
    </source>
</evidence>
<accession>A0A5D3D688</accession>
<proteinExistence type="predicted"/>
<dbReference type="EMBL" id="SSTE01018788">
    <property type="protein sequence ID" value="KAA0037936.1"/>
    <property type="molecule type" value="Genomic_DNA"/>
</dbReference>
<dbReference type="EMBL" id="SSTD01007345">
    <property type="protein sequence ID" value="TYK19013.1"/>
    <property type="molecule type" value="Genomic_DNA"/>
</dbReference>
<dbReference type="GO" id="GO:0005634">
    <property type="term" value="C:nucleus"/>
    <property type="evidence" value="ECO:0007669"/>
    <property type="project" value="TreeGrafter"/>
</dbReference>
<dbReference type="AlphaFoldDB" id="A0A5D3D688"/>
<dbReference type="STRING" id="1194695.A0A5D3D688"/>
<reference evidence="3 4" key="1">
    <citation type="submission" date="2019-08" db="EMBL/GenBank/DDBJ databases">
        <title>Draft genome sequences of two oriental melons (Cucumis melo L. var makuwa).</title>
        <authorList>
            <person name="Kwon S.-Y."/>
        </authorList>
    </citation>
    <scope>NUCLEOTIDE SEQUENCE [LARGE SCALE GENOMIC DNA]</scope>
    <source>
        <strain evidence="4">cv. Chang Bougi</strain>
        <strain evidence="3">cv. SW 3</strain>
        <tissue evidence="2">Leaf</tissue>
    </source>
</reference>
<gene>
    <name evidence="2" type="ORF">E5676_scaffold154G00390</name>
    <name evidence="1" type="ORF">E6C27_scaffold36G001150</name>
</gene>
<dbReference type="SUPFAM" id="SSF48452">
    <property type="entry name" value="TPR-like"/>
    <property type="match status" value="1"/>
</dbReference>
<dbReference type="GO" id="GO:0006457">
    <property type="term" value="P:protein folding"/>
    <property type="evidence" value="ECO:0007669"/>
    <property type="project" value="TreeGrafter"/>
</dbReference>
<dbReference type="GO" id="GO:0051879">
    <property type="term" value="F:Hsp90 protein binding"/>
    <property type="evidence" value="ECO:0007669"/>
    <property type="project" value="TreeGrafter"/>
</dbReference>
<evidence type="ECO:0000313" key="2">
    <source>
        <dbReference type="EMBL" id="TYK19013.1"/>
    </source>
</evidence>
<dbReference type="Gene3D" id="1.25.40.10">
    <property type="entry name" value="Tetratricopeptide repeat domain"/>
    <property type="match status" value="1"/>
</dbReference>
<dbReference type="PANTHER" id="PTHR46035:SF1">
    <property type="entry name" value="TETRATRICOPEPTIDE REPEAT PROTEIN 4"/>
    <property type="match status" value="1"/>
</dbReference>
<dbReference type="SMART" id="SM00028">
    <property type="entry name" value="TPR"/>
    <property type="match status" value="3"/>
</dbReference>
<protein>
    <submittedName>
        <fullName evidence="2">Tetratricopeptide repeat protein 4-like protein</fullName>
    </submittedName>
</protein>
<organism evidence="2 4">
    <name type="scientific">Cucumis melo var. makuwa</name>
    <name type="common">Oriental melon</name>
    <dbReference type="NCBI Taxonomy" id="1194695"/>
    <lineage>
        <taxon>Eukaryota</taxon>
        <taxon>Viridiplantae</taxon>
        <taxon>Streptophyta</taxon>
        <taxon>Embryophyta</taxon>
        <taxon>Tracheophyta</taxon>
        <taxon>Spermatophyta</taxon>
        <taxon>Magnoliopsida</taxon>
        <taxon>eudicotyledons</taxon>
        <taxon>Gunneridae</taxon>
        <taxon>Pentapetalae</taxon>
        <taxon>rosids</taxon>
        <taxon>fabids</taxon>
        <taxon>Cucurbitales</taxon>
        <taxon>Cucurbitaceae</taxon>
        <taxon>Benincaseae</taxon>
        <taxon>Cucumis</taxon>
    </lineage>
</organism>
<evidence type="ECO:0000313" key="3">
    <source>
        <dbReference type="Proteomes" id="UP000321393"/>
    </source>
</evidence>